<dbReference type="CDD" id="cd01734">
    <property type="entry name" value="YlxS_C"/>
    <property type="match status" value="1"/>
</dbReference>
<keyword evidence="1 3" id="KW-0963">Cytoplasm</keyword>
<feature type="domain" description="Ribosome maturation factor RimP C-terminal" evidence="6">
    <location>
        <begin position="113"/>
        <end position="183"/>
    </location>
</feature>
<reference evidence="7" key="1">
    <citation type="submission" date="2020-02" db="EMBL/GenBank/DDBJ databases">
        <authorList>
            <person name="Meier V. D."/>
        </authorList>
    </citation>
    <scope>NUCLEOTIDE SEQUENCE</scope>
    <source>
        <strain evidence="7">AVDCRST_MAG90</strain>
    </source>
</reference>
<dbReference type="InterPro" id="IPR036847">
    <property type="entry name" value="RimP_C_sf"/>
</dbReference>
<dbReference type="GO" id="GO:0000028">
    <property type="term" value="P:ribosomal small subunit assembly"/>
    <property type="evidence" value="ECO:0007669"/>
    <property type="project" value="TreeGrafter"/>
</dbReference>
<dbReference type="Pfam" id="PF17384">
    <property type="entry name" value="DUF150_C"/>
    <property type="match status" value="1"/>
</dbReference>
<protein>
    <recommendedName>
        <fullName evidence="3">Ribosome maturation factor RimP</fullName>
    </recommendedName>
</protein>
<feature type="region of interest" description="Disordered" evidence="4">
    <location>
        <begin position="1"/>
        <end position="20"/>
    </location>
</feature>
<keyword evidence="2 3" id="KW-0690">Ribosome biogenesis</keyword>
<comment type="function">
    <text evidence="3">Required for maturation of 30S ribosomal subunits.</text>
</comment>
<dbReference type="InterPro" id="IPR028998">
    <property type="entry name" value="RimP_C"/>
</dbReference>
<evidence type="ECO:0000256" key="4">
    <source>
        <dbReference type="SAM" id="MobiDB-lite"/>
    </source>
</evidence>
<accession>A0A6J4LXN6</accession>
<evidence type="ECO:0000313" key="7">
    <source>
        <dbReference type="EMBL" id="CAA9343708.1"/>
    </source>
</evidence>
<proteinExistence type="inferred from homology"/>
<dbReference type="HAMAP" id="MF_01077">
    <property type="entry name" value="RimP"/>
    <property type="match status" value="1"/>
</dbReference>
<evidence type="ECO:0000259" key="5">
    <source>
        <dbReference type="Pfam" id="PF02576"/>
    </source>
</evidence>
<dbReference type="Gene3D" id="3.30.300.70">
    <property type="entry name" value="RimP-like superfamily, N-terminal"/>
    <property type="match status" value="1"/>
</dbReference>
<dbReference type="SUPFAM" id="SSF74942">
    <property type="entry name" value="YhbC-like, C-terminal domain"/>
    <property type="match status" value="1"/>
</dbReference>
<dbReference type="PANTHER" id="PTHR33867:SF1">
    <property type="entry name" value="RIBOSOME MATURATION FACTOR RIMP"/>
    <property type="match status" value="1"/>
</dbReference>
<name>A0A6J4LXN6_9HYPH</name>
<evidence type="ECO:0000256" key="1">
    <source>
        <dbReference type="ARBA" id="ARBA00022490"/>
    </source>
</evidence>
<dbReference type="InterPro" id="IPR003728">
    <property type="entry name" value="Ribosome_maturation_RimP"/>
</dbReference>
<dbReference type="GO" id="GO:0005829">
    <property type="term" value="C:cytosol"/>
    <property type="evidence" value="ECO:0007669"/>
    <property type="project" value="TreeGrafter"/>
</dbReference>
<evidence type="ECO:0000259" key="6">
    <source>
        <dbReference type="Pfam" id="PF17384"/>
    </source>
</evidence>
<dbReference type="AlphaFoldDB" id="A0A6J4LXN6"/>
<gene>
    <name evidence="3" type="primary">rimP</name>
    <name evidence="7" type="ORF">AVDCRST_MAG90-2075</name>
</gene>
<sequence>MTEQDATTHPDMEARTGGDADAARLVRETGAAARVAALVEPVAADLGLRLVRVKISGQNGCTVQIMAERPDGTLAIADCERLSRAVSPVLDLEEPVSGAYNLEISSPGIDRPLVRRVDFERWAGYEAKVEMAMPLDGRKRFRGLLRGIEGDMALLELPDVKEGAEPMVRLPLADLGEARLVLTDELIRESLRRDAAAEGLDAGEPAPEPVRSERNPKARVSPARRTADKPAPDIKPGARPPAKTKNQRLLEKE</sequence>
<dbReference type="NCBIfam" id="NF000932">
    <property type="entry name" value="PRK00092.2-5"/>
    <property type="match status" value="1"/>
</dbReference>
<dbReference type="PANTHER" id="PTHR33867">
    <property type="entry name" value="RIBOSOME MATURATION FACTOR RIMP"/>
    <property type="match status" value="1"/>
</dbReference>
<feature type="region of interest" description="Disordered" evidence="4">
    <location>
        <begin position="197"/>
        <end position="253"/>
    </location>
</feature>
<organism evidence="7">
    <name type="scientific">uncultured Microvirga sp</name>
    <dbReference type="NCBI Taxonomy" id="412392"/>
    <lineage>
        <taxon>Bacteria</taxon>
        <taxon>Pseudomonadati</taxon>
        <taxon>Pseudomonadota</taxon>
        <taxon>Alphaproteobacteria</taxon>
        <taxon>Hyphomicrobiales</taxon>
        <taxon>Methylobacteriaceae</taxon>
        <taxon>Microvirga</taxon>
        <taxon>environmental samples</taxon>
    </lineage>
</organism>
<dbReference type="Pfam" id="PF02576">
    <property type="entry name" value="RimP_N"/>
    <property type="match status" value="1"/>
</dbReference>
<dbReference type="SUPFAM" id="SSF75420">
    <property type="entry name" value="YhbC-like, N-terminal domain"/>
    <property type="match status" value="1"/>
</dbReference>
<dbReference type="GO" id="GO:0006412">
    <property type="term" value="P:translation"/>
    <property type="evidence" value="ECO:0007669"/>
    <property type="project" value="TreeGrafter"/>
</dbReference>
<dbReference type="EMBL" id="CADCUC010000407">
    <property type="protein sequence ID" value="CAA9343708.1"/>
    <property type="molecule type" value="Genomic_DNA"/>
</dbReference>
<dbReference type="InterPro" id="IPR028989">
    <property type="entry name" value="RimP_N"/>
</dbReference>
<evidence type="ECO:0000256" key="3">
    <source>
        <dbReference type="HAMAP-Rule" id="MF_01077"/>
    </source>
</evidence>
<feature type="domain" description="Ribosome maturation factor RimP N-terminal" evidence="5">
    <location>
        <begin position="38"/>
        <end position="110"/>
    </location>
</feature>
<comment type="similarity">
    <text evidence="3">Belongs to the RimP family.</text>
</comment>
<evidence type="ECO:0000256" key="2">
    <source>
        <dbReference type="ARBA" id="ARBA00022517"/>
    </source>
</evidence>
<dbReference type="InterPro" id="IPR035956">
    <property type="entry name" value="RimP_N_sf"/>
</dbReference>
<comment type="subcellular location">
    <subcellularLocation>
        <location evidence="3">Cytoplasm</location>
    </subcellularLocation>
</comment>